<evidence type="ECO:0000313" key="1">
    <source>
        <dbReference type="EMBL" id="MFC3681107.1"/>
    </source>
</evidence>
<keyword evidence="2" id="KW-1185">Reference proteome</keyword>
<dbReference type="RefSeq" id="WP_376867313.1">
    <property type="nucleotide sequence ID" value="NZ_JBHRYB010000013.1"/>
</dbReference>
<proteinExistence type="predicted"/>
<sequence>MGFFSKTEYAGTLKWEEIKNDGVPRNAYRAKIPGGWLFIIWWGPTYDGSGATFIPDPEHKWDGNSVD</sequence>
<comment type="caution">
    <text evidence="1">The sequence shown here is derived from an EMBL/GenBank/DDBJ whole genome shotgun (WGS) entry which is preliminary data.</text>
</comment>
<evidence type="ECO:0000313" key="2">
    <source>
        <dbReference type="Proteomes" id="UP001595722"/>
    </source>
</evidence>
<accession>A0ABV7VV55</accession>
<organism evidence="1 2">
    <name type="scientific">Bacterioplanoides pacificum</name>
    <dbReference type="NCBI Taxonomy" id="1171596"/>
    <lineage>
        <taxon>Bacteria</taxon>
        <taxon>Pseudomonadati</taxon>
        <taxon>Pseudomonadota</taxon>
        <taxon>Gammaproteobacteria</taxon>
        <taxon>Oceanospirillales</taxon>
        <taxon>Oceanospirillaceae</taxon>
        <taxon>Bacterioplanoides</taxon>
    </lineage>
</organism>
<reference evidence="2" key="1">
    <citation type="journal article" date="2019" name="Int. J. Syst. Evol. Microbiol.">
        <title>The Global Catalogue of Microorganisms (GCM) 10K type strain sequencing project: providing services to taxonomists for standard genome sequencing and annotation.</title>
        <authorList>
            <consortium name="The Broad Institute Genomics Platform"/>
            <consortium name="The Broad Institute Genome Sequencing Center for Infectious Disease"/>
            <person name="Wu L."/>
            <person name="Ma J."/>
        </authorList>
    </citation>
    <scope>NUCLEOTIDE SEQUENCE [LARGE SCALE GENOMIC DNA]</scope>
    <source>
        <strain evidence="2">KCTC 42424</strain>
    </source>
</reference>
<dbReference type="Proteomes" id="UP001595722">
    <property type="component" value="Unassembled WGS sequence"/>
</dbReference>
<dbReference type="EMBL" id="JBHRYB010000013">
    <property type="protein sequence ID" value="MFC3681107.1"/>
    <property type="molecule type" value="Genomic_DNA"/>
</dbReference>
<gene>
    <name evidence="1" type="ORF">ACFOMG_13455</name>
</gene>
<name>A0ABV7VV55_9GAMM</name>
<protein>
    <submittedName>
        <fullName evidence="1">Uncharacterized protein</fullName>
    </submittedName>
</protein>